<dbReference type="AlphaFoldDB" id="A0A1S8A5C3"/>
<evidence type="ECO:0000256" key="1">
    <source>
        <dbReference type="SAM" id="Phobius"/>
    </source>
</evidence>
<feature type="transmembrane region" description="Helical" evidence="1">
    <location>
        <begin position="34"/>
        <end position="55"/>
    </location>
</feature>
<keyword evidence="1" id="KW-0812">Transmembrane</keyword>
<name>A0A1S8A5C3_ROSNE</name>
<protein>
    <submittedName>
        <fullName evidence="2">Uncharacterized protein</fullName>
    </submittedName>
</protein>
<evidence type="ECO:0000313" key="3">
    <source>
        <dbReference type="Proteomes" id="UP000054516"/>
    </source>
</evidence>
<dbReference type="EMBL" id="DF977448">
    <property type="protein sequence ID" value="GAW25239.1"/>
    <property type="molecule type" value="Genomic_DNA"/>
</dbReference>
<feature type="transmembrane region" description="Helical" evidence="1">
    <location>
        <begin position="9"/>
        <end position="28"/>
    </location>
</feature>
<keyword evidence="3" id="KW-1185">Reference proteome</keyword>
<proteinExistence type="predicted"/>
<organism evidence="2">
    <name type="scientific">Rosellinia necatrix</name>
    <name type="common">White root-rot fungus</name>
    <dbReference type="NCBI Taxonomy" id="77044"/>
    <lineage>
        <taxon>Eukaryota</taxon>
        <taxon>Fungi</taxon>
        <taxon>Dikarya</taxon>
        <taxon>Ascomycota</taxon>
        <taxon>Pezizomycotina</taxon>
        <taxon>Sordariomycetes</taxon>
        <taxon>Xylariomycetidae</taxon>
        <taxon>Xylariales</taxon>
        <taxon>Xylariaceae</taxon>
        <taxon>Rosellinia</taxon>
    </lineage>
</organism>
<dbReference type="Proteomes" id="UP000054516">
    <property type="component" value="Unassembled WGS sequence"/>
</dbReference>
<sequence length="58" mass="5858">MRQTNSHKLAWTNALLGAGTTAACGFTFNGPGRAGSSVLLVVLGVLGTLGTLGTLRVE</sequence>
<gene>
    <name evidence="2" type="ORF">SAMD00023353_0301970</name>
</gene>
<reference evidence="2" key="1">
    <citation type="submission" date="2016-03" db="EMBL/GenBank/DDBJ databases">
        <title>Draft genome sequence of Rosellinia necatrix.</title>
        <authorList>
            <person name="Kanematsu S."/>
        </authorList>
    </citation>
    <scope>NUCLEOTIDE SEQUENCE [LARGE SCALE GENOMIC DNA]</scope>
    <source>
        <strain evidence="2">W97</strain>
    </source>
</reference>
<keyword evidence="1" id="KW-1133">Transmembrane helix</keyword>
<keyword evidence="1" id="KW-0472">Membrane</keyword>
<dbReference type="PROSITE" id="PS51257">
    <property type="entry name" value="PROKAR_LIPOPROTEIN"/>
    <property type="match status" value="1"/>
</dbReference>
<evidence type="ECO:0000313" key="2">
    <source>
        <dbReference type="EMBL" id="GAW25239.1"/>
    </source>
</evidence>
<accession>A0A1S8A5C3</accession>